<proteinExistence type="predicted"/>
<evidence type="ECO:0008006" key="3">
    <source>
        <dbReference type="Google" id="ProtNLM"/>
    </source>
</evidence>
<sequence length="326" mass="36202">MTDQRYAQGPHCRSLLPLFALLLLLLGAASCQRDHTLLLESQPSPAAVWQGDDIIGTTPCRITPPAQGELSLMLTAPGCKDSVLSIPAGMIAPAGRLLVKLAQAEKLGVSLRCQSTPAGAELFLDGEFQGRTPVIINGLEPRAIELIFRMKDREAVTRQVDLSSGGVSQAIHVKLPSQTVAFYRNKIKDEPNSPHHYADLGHHLILEHDFTEAAVVFKEGLVLVLDGKASDGGHRLWSEVDRVITKQYDYGNADALKAGREAMLSLLRDLRRERKDIRDLQFYTNYINCADALNFRQEAQERFADAWELYPKHKQLQPFVKRGFAP</sequence>
<dbReference type="PROSITE" id="PS51257">
    <property type="entry name" value="PROKAR_LIPOPROTEIN"/>
    <property type="match status" value="1"/>
</dbReference>
<organism evidence="1 2">
    <name type="scientific">Oligosphaera ethanolica</name>
    <dbReference type="NCBI Taxonomy" id="760260"/>
    <lineage>
        <taxon>Bacteria</taxon>
        <taxon>Pseudomonadati</taxon>
        <taxon>Lentisphaerota</taxon>
        <taxon>Oligosphaeria</taxon>
        <taxon>Oligosphaerales</taxon>
        <taxon>Oligosphaeraceae</taxon>
        <taxon>Oligosphaera</taxon>
    </lineage>
</organism>
<evidence type="ECO:0000313" key="2">
    <source>
        <dbReference type="Proteomes" id="UP001238163"/>
    </source>
</evidence>
<reference evidence="1" key="1">
    <citation type="submission" date="2023-07" db="EMBL/GenBank/DDBJ databases">
        <title>Genomic Encyclopedia of Type Strains, Phase IV (KMG-IV): sequencing the most valuable type-strain genomes for metagenomic binning, comparative biology and taxonomic classification.</title>
        <authorList>
            <person name="Goeker M."/>
        </authorList>
    </citation>
    <scope>NUCLEOTIDE SEQUENCE</scope>
    <source>
        <strain evidence="1">DSM 24202</strain>
    </source>
</reference>
<accession>A0AAE3VJY6</accession>
<name>A0AAE3VJY6_9BACT</name>
<dbReference type="RefSeq" id="WP_307264409.1">
    <property type="nucleotide sequence ID" value="NZ_JAUSVL010000001.1"/>
</dbReference>
<protein>
    <recommendedName>
        <fullName evidence="3">PEGA domain-containing protein</fullName>
    </recommendedName>
</protein>
<comment type="caution">
    <text evidence="1">The sequence shown here is derived from an EMBL/GenBank/DDBJ whole genome shotgun (WGS) entry which is preliminary data.</text>
</comment>
<dbReference type="Proteomes" id="UP001238163">
    <property type="component" value="Unassembled WGS sequence"/>
</dbReference>
<evidence type="ECO:0000313" key="1">
    <source>
        <dbReference type="EMBL" id="MDQ0291514.1"/>
    </source>
</evidence>
<gene>
    <name evidence="1" type="ORF">J3R75_003621</name>
</gene>
<keyword evidence="2" id="KW-1185">Reference proteome</keyword>
<dbReference type="AlphaFoldDB" id="A0AAE3VJY6"/>
<dbReference type="EMBL" id="JAUSVL010000001">
    <property type="protein sequence ID" value="MDQ0291514.1"/>
    <property type="molecule type" value="Genomic_DNA"/>
</dbReference>